<dbReference type="Gene3D" id="3.40.640.10">
    <property type="entry name" value="Type I PLP-dependent aspartate aminotransferase-like (Major domain)"/>
    <property type="match status" value="1"/>
</dbReference>
<dbReference type="RefSeq" id="WP_163097046.1">
    <property type="nucleotide sequence ID" value="NZ_CP127523.1"/>
</dbReference>
<comment type="caution">
    <text evidence="9">The sequence shown here is derived from an EMBL/GenBank/DDBJ whole genome shotgun (WGS) entry which is preliminary data.</text>
</comment>
<dbReference type="GO" id="GO:0005960">
    <property type="term" value="C:glycine cleavage complex"/>
    <property type="evidence" value="ECO:0007669"/>
    <property type="project" value="TreeGrafter"/>
</dbReference>
<sequence>MSDSIFDHDHHFPAADDPADIPAHLLRQTPLDLPNPAELEVLRHYTRLSQKNFSIDTQFYPLGSCTMKYNPRIAHAMAVLPGFARLHPDTPAPAMQGLLRVLWELQEWLAAVTGMAAVSLTPAAGAQGELAGVAMIRAYHAARGDQGRRKMLIPTAAHGTNPASARMAGFEVVEIPSLADGDLDMEALDRHLGADVAGIMLTNPSTLGVFERRIAEIAGHVHAAGGLLYYDGANLNAILGRVQPGRMGFDVMHLNLHKTFATPHGGGGPGAGAVAVQERLRPFLPLPTVTREAEGAWRWTSEADLPRSIGRLSAHGGNIGVLLRAHAYLRRLGRAGVGRVSVYAALNANYLLKELQRVGYQAAFPERRASHEFILGVSDLQQATGIRALDVAKRLLDFGIHAPTIYFPQLVPECLLIEPTETESKATLDRFVAVMARIRQEALEQPELLRAAPHHLPVGRLDEALAARRLDVAAVR</sequence>
<dbReference type="FunFam" id="3.90.1150.10:FF:000014">
    <property type="entry name" value="Probable glycine dehydrogenase (decarboxylating) subunit 2"/>
    <property type="match status" value="1"/>
</dbReference>
<dbReference type="EMBL" id="WNJL01000022">
    <property type="protein sequence ID" value="NDU41981.1"/>
    <property type="molecule type" value="Genomic_DNA"/>
</dbReference>
<gene>
    <name evidence="9" type="ORF">GL267_04765</name>
</gene>
<dbReference type="EC" id="1.4.4.2" evidence="3"/>
<evidence type="ECO:0000259" key="7">
    <source>
        <dbReference type="Pfam" id="PF02347"/>
    </source>
</evidence>
<dbReference type="Pfam" id="PF21478">
    <property type="entry name" value="GcvP2_C"/>
    <property type="match status" value="1"/>
</dbReference>
<dbReference type="AlphaFoldDB" id="A0A845U811"/>
<dbReference type="PANTHER" id="PTHR11773">
    <property type="entry name" value="GLYCINE DEHYDROGENASE, DECARBOXYLATING"/>
    <property type="match status" value="1"/>
</dbReference>
<dbReference type="InterPro" id="IPR015424">
    <property type="entry name" value="PyrdxlP-dep_Trfase"/>
</dbReference>
<dbReference type="InterPro" id="IPR015422">
    <property type="entry name" value="PyrdxlP-dep_Trfase_small"/>
</dbReference>
<dbReference type="PANTHER" id="PTHR11773:SF1">
    <property type="entry name" value="GLYCINE DEHYDROGENASE (DECARBOXYLATING), MITOCHONDRIAL"/>
    <property type="match status" value="1"/>
</dbReference>
<evidence type="ECO:0000259" key="8">
    <source>
        <dbReference type="Pfam" id="PF21478"/>
    </source>
</evidence>
<dbReference type="Gene3D" id="6.20.440.10">
    <property type="match status" value="1"/>
</dbReference>
<accession>A0A845U811</accession>
<comment type="function">
    <text evidence="2">The glycine cleavage system catalyzes the degradation of glycine. The P protein binds the alpha-amino group of glycine through its pyridoxal phosphate cofactor; CO(2) is released and the remaining methylamine moiety is then transferred to the lipoamide cofactor of the H protein.</text>
</comment>
<dbReference type="GO" id="GO:0016594">
    <property type="term" value="F:glycine binding"/>
    <property type="evidence" value="ECO:0007669"/>
    <property type="project" value="TreeGrafter"/>
</dbReference>
<keyword evidence="4" id="KW-0663">Pyridoxal phosphate</keyword>
<name>A0A845U811_9PROT</name>
<dbReference type="FunFam" id="3.40.640.10:FF:000224">
    <property type="entry name" value="Probable glycine dehydrogenase (decarboxylating) subunit 2"/>
    <property type="match status" value="1"/>
</dbReference>
<evidence type="ECO:0000256" key="5">
    <source>
        <dbReference type="ARBA" id="ARBA00023002"/>
    </source>
</evidence>
<evidence type="ECO:0000256" key="1">
    <source>
        <dbReference type="ARBA" id="ARBA00001933"/>
    </source>
</evidence>
<dbReference type="GO" id="GO:0008483">
    <property type="term" value="F:transaminase activity"/>
    <property type="evidence" value="ECO:0007669"/>
    <property type="project" value="UniProtKB-KW"/>
</dbReference>
<dbReference type="SUPFAM" id="SSF53383">
    <property type="entry name" value="PLP-dependent transferases"/>
    <property type="match status" value="1"/>
</dbReference>
<dbReference type="NCBIfam" id="NF003346">
    <property type="entry name" value="PRK04366.1"/>
    <property type="match status" value="1"/>
</dbReference>
<dbReference type="InterPro" id="IPR049316">
    <property type="entry name" value="GDC-P_C"/>
</dbReference>
<dbReference type="GO" id="GO:0004375">
    <property type="term" value="F:glycine dehydrogenase (decarboxylating) activity"/>
    <property type="evidence" value="ECO:0007669"/>
    <property type="project" value="UniProtKB-EC"/>
</dbReference>
<evidence type="ECO:0000256" key="3">
    <source>
        <dbReference type="ARBA" id="ARBA00012134"/>
    </source>
</evidence>
<dbReference type="Pfam" id="PF02347">
    <property type="entry name" value="GDC-P"/>
    <property type="match status" value="1"/>
</dbReference>
<proteinExistence type="predicted"/>
<comment type="catalytic activity">
    <reaction evidence="6">
        <text>N(6)-[(R)-lipoyl]-L-lysyl-[glycine-cleavage complex H protein] + glycine + H(+) = N(6)-[(R)-S(8)-aminomethyldihydrolipoyl]-L-lysyl-[glycine-cleavage complex H protein] + CO2</text>
        <dbReference type="Rhea" id="RHEA:24304"/>
        <dbReference type="Rhea" id="RHEA-COMP:10494"/>
        <dbReference type="Rhea" id="RHEA-COMP:10495"/>
        <dbReference type="ChEBI" id="CHEBI:15378"/>
        <dbReference type="ChEBI" id="CHEBI:16526"/>
        <dbReference type="ChEBI" id="CHEBI:57305"/>
        <dbReference type="ChEBI" id="CHEBI:83099"/>
        <dbReference type="ChEBI" id="CHEBI:83143"/>
        <dbReference type="EC" id="1.4.4.2"/>
    </reaction>
</comment>
<keyword evidence="5" id="KW-0560">Oxidoreductase</keyword>
<protein>
    <recommendedName>
        <fullName evidence="3">glycine dehydrogenase (aminomethyl-transferring)</fullName>
        <ecNumber evidence="3">1.4.4.2</ecNumber>
    </recommendedName>
</protein>
<reference evidence="9" key="1">
    <citation type="submission" date="2019-11" db="EMBL/GenBank/DDBJ databases">
        <title>Acidithiobacillus ferrianus sp. nov.: a facultatively anaerobic and extremely acidophilic chemolithoautotroph.</title>
        <authorList>
            <person name="Norris P.R."/>
            <person name="Falagan C."/>
            <person name="Moya-Beltran A."/>
            <person name="Castro M."/>
            <person name="Quatrini R."/>
            <person name="Johnson D.B."/>
        </authorList>
    </citation>
    <scope>NUCLEOTIDE SEQUENCE [LARGE SCALE GENOMIC DNA]</scope>
    <source>
        <strain evidence="9">MG</strain>
    </source>
</reference>
<feature type="domain" description="Glycine cleavage system P-protein N-terminal" evidence="7">
    <location>
        <begin position="20"/>
        <end position="285"/>
    </location>
</feature>
<dbReference type="GO" id="GO:0019464">
    <property type="term" value="P:glycine decarboxylation via glycine cleavage system"/>
    <property type="evidence" value="ECO:0007669"/>
    <property type="project" value="TreeGrafter"/>
</dbReference>
<keyword evidence="9" id="KW-0808">Transferase</keyword>
<evidence type="ECO:0000256" key="4">
    <source>
        <dbReference type="ARBA" id="ARBA00022898"/>
    </source>
</evidence>
<dbReference type="Gene3D" id="3.90.1150.10">
    <property type="entry name" value="Aspartate Aminotransferase, domain 1"/>
    <property type="match status" value="1"/>
</dbReference>
<dbReference type="GO" id="GO:0005829">
    <property type="term" value="C:cytosol"/>
    <property type="evidence" value="ECO:0007669"/>
    <property type="project" value="TreeGrafter"/>
</dbReference>
<keyword evidence="9" id="KW-0032">Aminotransferase</keyword>
<comment type="cofactor">
    <cofactor evidence="1">
        <name>pyridoxal 5'-phosphate</name>
        <dbReference type="ChEBI" id="CHEBI:597326"/>
    </cofactor>
</comment>
<dbReference type="GO" id="GO:0030170">
    <property type="term" value="F:pyridoxal phosphate binding"/>
    <property type="evidence" value="ECO:0007669"/>
    <property type="project" value="TreeGrafter"/>
</dbReference>
<dbReference type="InterPro" id="IPR049315">
    <property type="entry name" value="GDC-P_N"/>
</dbReference>
<organism evidence="9">
    <name type="scientific">Acidithiobacillus ferrianus</name>
    <dbReference type="NCBI Taxonomy" id="2678518"/>
    <lineage>
        <taxon>Bacteria</taxon>
        <taxon>Pseudomonadati</taxon>
        <taxon>Pseudomonadota</taxon>
        <taxon>Acidithiobacillia</taxon>
        <taxon>Acidithiobacillales</taxon>
        <taxon>Acidithiobacillaceae</taxon>
        <taxon>Acidithiobacillus</taxon>
    </lineage>
</organism>
<dbReference type="InterPro" id="IPR015421">
    <property type="entry name" value="PyrdxlP-dep_Trfase_major"/>
</dbReference>
<evidence type="ECO:0000313" key="9">
    <source>
        <dbReference type="EMBL" id="NDU41981.1"/>
    </source>
</evidence>
<dbReference type="InterPro" id="IPR020581">
    <property type="entry name" value="GDC_P"/>
</dbReference>
<feature type="domain" description="Glycine dehydrogenase C-terminal" evidence="8">
    <location>
        <begin position="342"/>
        <end position="443"/>
    </location>
</feature>
<evidence type="ECO:0000256" key="2">
    <source>
        <dbReference type="ARBA" id="ARBA00003788"/>
    </source>
</evidence>
<evidence type="ECO:0000256" key="6">
    <source>
        <dbReference type="ARBA" id="ARBA00049026"/>
    </source>
</evidence>